<evidence type="ECO:0000313" key="4">
    <source>
        <dbReference type="Proteomes" id="UP000309676"/>
    </source>
</evidence>
<dbReference type="PANTHER" id="PTHR39452:SF1">
    <property type="entry name" value="CHEY-P PHOSPHATASE CHEX"/>
    <property type="match status" value="1"/>
</dbReference>
<dbReference type="Gene3D" id="3.40.1550.10">
    <property type="entry name" value="CheC-like"/>
    <property type="match status" value="1"/>
</dbReference>
<keyword evidence="4" id="KW-1185">Reference proteome</keyword>
<feature type="domain" description="Chemotaxis phosphatase CheX-like" evidence="2">
    <location>
        <begin position="46"/>
        <end position="125"/>
    </location>
</feature>
<dbReference type="AlphaFoldDB" id="A0A5R9GCG1"/>
<reference evidence="3 4" key="1">
    <citation type="submission" date="2019-05" db="EMBL/GenBank/DDBJ databases">
        <authorList>
            <person name="Narsing Rao M.P."/>
            <person name="Li W.J."/>
        </authorList>
    </citation>
    <scope>NUCLEOTIDE SEQUENCE [LARGE SCALE GENOMIC DNA]</scope>
    <source>
        <strain evidence="3 4">SYSU_K30003</strain>
    </source>
</reference>
<comment type="caution">
    <text evidence="3">The sequence shown here is derived from an EMBL/GenBank/DDBJ whole genome shotgun (WGS) entry which is preliminary data.</text>
</comment>
<evidence type="ECO:0000259" key="2">
    <source>
        <dbReference type="Pfam" id="PF13690"/>
    </source>
</evidence>
<evidence type="ECO:0000256" key="1">
    <source>
        <dbReference type="ARBA" id="ARBA00022500"/>
    </source>
</evidence>
<keyword evidence="1" id="KW-0145">Chemotaxis</keyword>
<dbReference type="SUPFAM" id="SSF103039">
    <property type="entry name" value="CheC-like"/>
    <property type="match status" value="1"/>
</dbReference>
<dbReference type="Proteomes" id="UP000309676">
    <property type="component" value="Unassembled WGS sequence"/>
</dbReference>
<gene>
    <name evidence="3" type="ORF">FE782_04000</name>
</gene>
<dbReference type="InterPro" id="IPR028051">
    <property type="entry name" value="CheX-like_dom"/>
</dbReference>
<dbReference type="InterPro" id="IPR028976">
    <property type="entry name" value="CheC-like_sf"/>
</dbReference>
<dbReference type="PANTHER" id="PTHR39452">
    <property type="entry name" value="CHEY-P PHOSPHATASE CHEX"/>
    <property type="match status" value="1"/>
</dbReference>
<proteinExistence type="predicted"/>
<protein>
    <submittedName>
        <fullName evidence="3">Chemotaxis protein CheX</fullName>
    </submittedName>
</protein>
<dbReference type="GO" id="GO:0006935">
    <property type="term" value="P:chemotaxis"/>
    <property type="evidence" value="ECO:0007669"/>
    <property type="project" value="UniProtKB-KW"/>
</dbReference>
<evidence type="ECO:0000313" key="3">
    <source>
        <dbReference type="EMBL" id="TLS53441.1"/>
    </source>
</evidence>
<dbReference type="Pfam" id="PF13690">
    <property type="entry name" value="CheX"/>
    <property type="match status" value="1"/>
</dbReference>
<accession>A0A5R9GCG1</accession>
<dbReference type="CDD" id="cd17906">
    <property type="entry name" value="CheX"/>
    <property type="match status" value="1"/>
</dbReference>
<sequence>MNHEYVHPFLESARIVIEQVAGVKPSAGEFGIKEITKHHEYLWIHIGLTGQMNGDIIYGLHEAVALKMVSAMMGGYVLDELGEMGHSAISELSNMISGNASTMLYNQGVRVDITPPKILSSTDGQGIEATKVLSIPLTMEGIGELDIQLLIA</sequence>
<dbReference type="RefSeq" id="WP_138192739.1">
    <property type="nucleotide sequence ID" value="NZ_VCIW01000002.1"/>
</dbReference>
<dbReference type="InterPro" id="IPR038756">
    <property type="entry name" value="CheX-like"/>
</dbReference>
<name>A0A5R9GCG1_9BACL</name>
<dbReference type="EMBL" id="VCIW01000002">
    <property type="protein sequence ID" value="TLS53441.1"/>
    <property type="molecule type" value="Genomic_DNA"/>
</dbReference>
<dbReference type="OrthoDB" id="9788100at2"/>
<organism evidence="3 4">
    <name type="scientific">Paenibacillus antri</name>
    <dbReference type="NCBI Taxonomy" id="2582848"/>
    <lineage>
        <taxon>Bacteria</taxon>
        <taxon>Bacillati</taxon>
        <taxon>Bacillota</taxon>
        <taxon>Bacilli</taxon>
        <taxon>Bacillales</taxon>
        <taxon>Paenibacillaceae</taxon>
        <taxon>Paenibacillus</taxon>
    </lineage>
</organism>